<comment type="caution">
    <text evidence="3">The sequence shown here is derived from an EMBL/GenBank/DDBJ whole genome shotgun (WGS) entry which is preliminary data.</text>
</comment>
<dbReference type="InterPro" id="IPR002201">
    <property type="entry name" value="Glyco_trans_9"/>
</dbReference>
<dbReference type="RefSeq" id="WP_198110424.1">
    <property type="nucleotide sequence ID" value="NZ_JAEDAK010000004.1"/>
</dbReference>
<evidence type="ECO:0000256" key="2">
    <source>
        <dbReference type="ARBA" id="ARBA00022679"/>
    </source>
</evidence>
<dbReference type="EMBL" id="JAEDAK010000004">
    <property type="protein sequence ID" value="MBH9576814.1"/>
    <property type="molecule type" value="Genomic_DNA"/>
</dbReference>
<dbReference type="Pfam" id="PF01075">
    <property type="entry name" value="Glyco_transf_9"/>
    <property type="match status" value="1"/>
</dbReference>
<protein>
    <submittedName>
        <fullName evidence="3">Glycosyltransferase family 9 protein</fullName>
    </submittedName>
</protein>
<organism evidence="3 4">
    <name type="scientific">Inhella proteolytica</name>
    <dbReference type="NCBI Taxonomy" id="2795029"/>
    <lineage>
        <taxon>Bacteria</taxon>
        <taxon>Pseudomonadati</taxon>
        <taxon>Pseudomonadota</taxon>
        <taxon>Betaproteobacteria</taxon>
        <taxon>Burkholderiales</taxon>
        <taxon>Sphaerotilaceae</taxon>
        <taxon>Inhella</taxon>
    </lineage>
</organism>
<dbReference type="PANTHER" id="PTHR30160">
    <property type="entry name" value="TETRAACYLDISACCHARIDE 4'-KINASE-RELATED"/>
    <property type="match status" value="1"/>
</dbReference>
<dbReference type="AlphaFoldDB" id="A0A931NH82"/>
<sequence>MSTPRPLIVRLRNWVGDVLLGLPALERLQAAGYELHLVGKPWAAELLAGHGWPVHKQPKSLRERVALLRRLRHELRQRDPGFDGRINAVAFPYSFGSALDMRLAGLRAIGHNREARGWLLGRSVPRPDRHELEVYWHLASALLGQDAPLPERLGLQVAPRHHEAAEALCAQHGLPAGGFIVICPFAGGTFAGQNKVWPDFPAFAADELQGLGLPVLICPGPGEEEEARTQYPQALCLERVNLGVLAALLQRAALLVSNDTGPGHLAAAVEAPLLSVLGPTDPALWRAWGPTVHIVQGPGQVWPARAAVRAQAVELLAR</sequence>
<gene>
    <name evidence="3" type="ORF">I7X39_07845</name>
</gene>
<dbReference type="GO" id="GO:0005829">
    <property type="term" value="C:cytosol"/>
    <property type="evidence" value="ECO:0007669"/>
    <property type="project" value="TreeGrafter"/>
</dbReference>
<name>A0A931NH82_9BURK</name>
<evidence type="ECO:0000313" key="3">
    <source>
        <dbReference type="EMBL" id="MBH9576814.1"/>
    </source>
</evidence>
<dbReference type="PANTHER" id="PTHR30160:SF1">
    <property type="entry name" value="LIPOPOLYSACCHARIDE 1,2-N-ACETYLGLUCOSAMINETRANSFERASE-RELATED"/>
    <property type="match status" value="1"/>
</dbReference>
<evidence type="ECO:0000313" key="4">
    <source>
        <dbReference type="Proteomes" id="UP000613266"/>
    </source>
</evidence>
<keyword evidence="1" id="KW-0328">Glycosyltransferase</keyword>
<dbReference type="GO" id="GO:0009244">
    <property type="term" value="P:lipopolysaccharide core region biosynthetic process"/>
    <property type="evidence" value="ECO:0007669"/>
    <property type="project" value="TreeGrafter"/>
</dbReference>
<dbReference type="GO" id="GO:0008713">
    <property type="term" value="F:ADP-heptose-lipopolysaccharide heptosyltransferase activity"/>
    <property type="evidence" value="ECO:0007669"/>
    <property type="project" value="TreeGrafter"/>
</dbReference>
<keyword evidence="2" id="KW-0808">Transferase</keyword>
<evidence type="ECO:0000256" key="1">
    <source>
        <dbReference type="ARBA" id="ARBA00022676"/>
    </source>
</evidence>
<dbReference type="Proteomes" id="UP000613266">
    <property type="component" value="Unassembled WGS sequence"/>
</dbReference>
<dbReference type="SUPFAM" id="SSF53756">
    <property type="entry name" value="UDP-Glycosyltransferase/glycogen phosphorylase"/>
    <property type="match status" value="1"/>
</dbReference>
<keyword evidence="4" id="KW-1185">Reference proteome</keyword>
<accession>A0A931NH82</accession>
<reference evidence="3" key="1">
    <citation type="submission" date="2020-12" db="EMBL/GenBank/DDBJ databases">
        <title>The genome sequence of Inhella sp. 1Y17.</title>
        <authorList>
            <person name="Liu Y."/>
        </authorList>
    </citation>
    <scope>NUCLEOTIDE SEQUENCE</scope>
    <source>
        <strain evidence="3">1Y17</strain>
    </source>
</reference>
<proteinExistence type="predicted"/>
<dbReference type="Gene3D" id="3.40.50.2000">
    <property type="entry name" value="Glycogen Phosphorylase B"/>
    <property type="match status" value="2"/>
</dbReference>
<dbReference type="InterPro" id="IPR051199">
    <property type="entry name" value="LPS_LOS_Heptosyltrfase"/>
</dbReference>